<protein>
    <submittedName>
        <fullName evidence="3">Uncharacterized protein</fullName>
    </submittedName>
</protein>
<proteinExistence type="predicted"/>
<keyword evidence="2" id="KW-1133">Transmembrane helix</keyword>
<evidence type="ECO:0000313" key="3">
    <source>
        <dbReference type="EMBL" id="CAD9079104.1"/>
    </source>
</evidence>
<dbReference type="EMBL" id="HBGD01002818">
    <property type="protein sequence ID" value="CAD9079104.1"/>
    <property type="molecule type" value="Transcribed_RNA"/>
</dbReference>
<organism evidence="3">
    <name type="scientific">Percolomonas cosmopolitus</name>
    <dbReference type="NCBI Taxonomy" id="63605"/>
    <lineage>
        <taxon>Eukaryota</taxon>
        <taxon>Discoba</taxon>
        <taxon>Heterolobosea</taxon>
        <taxon>Tetramitia</taxon>
        <taxon>Eutetramitia</taxon>
        <taxon>Percolomonadidae</taxon>
        <taxon>Percolomonas</taxon>
    </lineage>
</organism>
<feature type="compositionally biased region" description="Low complexity" evidence="1">
    <location>
        <begin position="414"/>
        <end position="423"/>
    </location>
</feature>
<keyword evidence="2" id="KW-0812">Transmembrane</keyword>
<sequence>MASPPHTTSRTTAPTLSLRRSIASFTHQIRSSPSYRLKFILRLIFIFFFGSFLFMQCIKAAVSYANPSWTMTFPNSWDVHEWQLIFPPMSICPGFERLEPAQTSGHHDANDYGGDVLFGHVQQQFGQSPIRIVTRDSERFLNLKGGANEPMPARVTTKDPDRYVPGIIESVQCDFVTVSYNEKGEKYLKKEPISVKPTTHNIDVTDASMEFECFDINHDLEKAPVLRYSHIANFVSCNMNSSTYVKFTPYAHGSTPLGNWTQWTNLRDDTATNLALQKVEVKFVSGDVTMPYFEVIRIQEELSWQSVSESTRRTMFTVSFPQITTKRYQQYYQEDLLQMIGIVGGIGFIFMLLYRTLLWLFVDIFGVDDNVPLATDANLYDDYEDDSEQEAIASPMSYQKSEYEDITIDQSTAVEAPSAAASNAKEDDDLNVSQDLTSTGYGALE</sequence>
<name>A0A7S1KNA6_9EUKA</name>
<evidence type="ECO:0000256" key="2">
    <source>
        <dbReference type="SAM" id="Phobius"/>
    </source>
</evidence>
<keyword evidence="2" id="KW-0472">Membrane</keyword>
<feature type="compositionally biased region" description="Polar residues" evidence="1">
    <location>
        <begin position="431"/>
        <end position="445"/>
    </location>
</feature>
<gene>
    <name evidence="3" type="ORF">PCOS0759_LOCUS2336</name>
</gene>
<evidence type="ECO:0000256" key="1">
    <source>
        <dbReference type="SAM" id="MobiDB-lite"/>
    </source>
</evidence>
<accession>A0A7S1KNA6</accession>
<feature type="transmembrane region" description="Helical" evidence="2">
    <location>
        <begin position="336"/>
        <end position="354"/>
    </location>
</feature>
<reference evidence="3" key="1">
    <citation type="submission" date="2021-01" db="EMBL/GenBank/DDBJ databases">
        <authorList>
            <person name="Corre E."/>
            <person name="Pelletier E."/>
            <person name="Niang G."/>
            <person name="Scheremetjew M."/>
            <person name="Finn R."/>
            <person name="Kale V."/>
            <person name="Holt S."/>
            <person name="Cochrane G."/>
            <person name="Meng A."/>
            <person name="Brown T."/>
            <person name="Cohen L."/>
        </authorList>
    </citation>
    <scope>NUCLEOTIDE SEQUENCE</scope>
    <source>
        <strain evidence="3">WS</strain>
    </source>
</reference>
<dbReference type="AlphaFoldDB" id="A0A7S1KNA6"/>
<feature type="region of interest" description="Disordered" evidence="1">
    <location>
        <begin position="414"/>
        <end position="445"/>
    </location>
</feature>
<feature type="transmembrane region" description="Helical" evidence="2">
    <location>
        <begin position="39"/>
        <end position="62"/>
    </location>
</feature>